<dbReference type="EMBL" id="FOBH01000011">
    <property type="protein sequence ID" value="SEL43606.1"/>
    <property type="molecule type" value="Genomic_DNA"/>
</dbReference>
<protein>
    <submittedName>
        <fullName evidence="3">CBS domain-containing protein</fullName>
    </submittedName>
</protein>
<dbReference type="InterPro" id="IPR046342">
    <property type="entry name" value="CBS_dom_sf"/>
</dbReference>
<proteinExistence type="predicted"/>
<feature type="domain" description="CBS" evidence="2">
    <location>
        <begin position="37"/>
        <end position="101"/>
    </location>
</feature>
<evidence type="ECO:0000313" key="4">
    <source>
        <dbReference type="Proteomes" id="UP000198620"/>
    </source>
</evidence>
<dbReference type="Proteomes" id="UP000198620">
    <property type="component" value="Unassembled WGS sequence"/>
</dbReference>
<evidence type="ECO:0000259" key="2">
    <source>
        <dbReference type="PROSITE" id="PS51371"/>
    </source>
</evidence>
<dbReference type="SUPFAM" id="SSF54631">
    <property type="entry name" value="CBS-domain pair"/>
    <property type="match status" value="1"/>
</dbReference>
<dbReference type="OrthoDB" id="5295117at2"/>
<accession>A0A1H7Q6U8</accession>
<organism evidence="3 4">
    <name type="scientific">Nitrosovibrio tenuis</name>
    <dbReference type="NCBI Taxonomy" id="1233"/>
    <lineage>
        <taxon>Bacteria</taxon>
        <taxon>Pseudomonadati</taxon>
        <taxon>Pseudomonadota</taxon>
        <taxon>Betaproteobacteria</taxon>
        <taxon>Nitrosomonadales</taxon>
        <taxon>Nitrosomonadaceae</taxon>
        <taxon>Nitrosovibrio</taxon>
    </lineage>
</organism>
<dbReference type="RefSeq" id="WP_090829204.1">
    <property type="nucleotide sequence ID" value="NZ_FOBH01000011.1"/>
</dbReference>
<name>A0A1H7Q6U8_9PROT</name>
<sequence>MPDYHVLPAQRLTGAVRVVCPAAPASVTLTSPALEVMTDLRHIHAGVTEPHTTMESANAYMMQRGIRSLLVLDQDEILCGILTATDILGEKPLRFIQQRQIKHNEILVSDIMTPLDRLEAIPMKEVQNAKVGNVIASLRDSGRQHTLVVENDADGKPVVCGIFSLTQIEKQLGAAIPPTEVAKTFVEIEETLIAG</sequence>
<dbReference type="PROSITE" id="PS51371">
    <property type="entry name" value="CBS"/>
    <property type="match status" value="1"/>
</dbReference>
<dbReference type="CDD" id="cd04640">
    <property type="entry name" value="CBS_pair_proteobact"/>
    <property type="match status" value="1"/>
</dbReference>
<dbReference type="Pfam" id="PF00571">
    <property type="entry name" value="CBS"/>
    <property type="match status" value="1"/>
</dbReference>
<evidence type="ECO:0000313" key="3">
    <source>
        <dbReference type="EMBL" id="SEL43606.1"/>
    </source>
</evidence>
<dbReference type="Gene3D" id="3.10.580.10">
    <property type="entry name" value="CBS-domain"/>
    <property type="match status" value="1"/>
</dbReference>
<dbReference type="AlphaFoldDB" id="A0A1H7Q6U8"/>
<dbReference type="STRING" id="1233.SAMN05216387_11110"/>
<evidence type="ECO:0000256" key="1">
    <source>
        <dbReference type="PROSITE-ProRule" id="PRU00703"/>
    </source>
</evidence>
<gene>
    <name evidence="3" type="ORF">SAMN05216387_11110</name>
</gene>
<keyword evidence="1" id="KW-0129">CBS domain</keyword>
<keyword evidence="4" id="KW-1185">Reference proteome</keyword>
<reference evidence="3 4" key="1">
    <citation type="submission" date="2016-10" db="EMBL/GenBank/DDBJ databases">
        <authorList>
            <person name="de Groot N.N."/>
        </authorList>
    </citation>
    <scope>NUCLEOTIDE SEQUENCE [LARGE SCALE GENOMIC DNA]</scope>
    <source>
        <strain evidence="3 4">Nv1</strain>
    </source>
</reference>
<dbReference type="InterPro" id="IPR000644">
    <property type="entry name" value="CBS_dom"/>
</dbReference>